<proteinExistence type="predicted"/>
<name>A0A4X1WD14_PIG</name>
<dbReference type="Proteomes" id="UP000314985">
    <property type="component" value="Chromosome 1"/>
</dbReference>
<accession>A0A4X1WD14</accession>
<organism evidence="1 2">
    <name type="scientific">Sus scrofa</name>
    <name type="common">Pig</name>
    <dbReference type="NCBI Taxonomy" id="9823"/>
    <lineage>
        <taxon>Eukaryota</taxon>
        <taxon>Metazoa</taxon>
        <taxon>Chordata</taxon>
        <taxon>Craniata</taxon>
        <taxon>Vertebrata</taxon>
        <taxon>Euteleostomi</taxon>
        <taxon>Mammalia</taxon>
        <taxon>Eutheria</taxon>
        <taxon>Laurasiatheria</taxon>
        <taxon>Artiodactyla</taxon>
        <taxon>Suina</taxon>
        <taxon>Suidae</taxon>
        <taxon>Sus</taxon>
    </lineage>
</organism>
<dbReference type="AlphaFoldDB" id="A0A4X1WD14"/>
<sequence>LKNLKVHHWRLIPWSWFHPIFRLNASSHYLIILPKCSSTFVSCHFQYHDLEKLDFLLNLCSVFHFRYYLMKI</sequence>
<protein>
    <submittedName>
        <fullName evidence="1">Uncharacterized protein</fullName>
    </submittedName>
</protein>
<dbReference type="Ensembl" id="ENSSSCT00070061542.1">
    <property type="protein sequence ID" value="ENSSSCP00070052476.1"/>
    <property type="gene ID" value="ENSSSCG00070030571.1"/>
</dbReference>
<reference evidence="1" key="2">
    <citation type="submission" date="2025-08" db="UniProtKB">
        <authorList>
            <consortium name="Ensembl"/>
        </authorList>
    </citation>
    <scope>IDENTIFICATION</scope>
</reference>
<evidence type="ECO:0000313" key="1">
    <source>
        <dbReference type="Ensembl" id="ENSSSCP00070052476.1"/>
    </source>
</evidence>
<evidence type="ECO:0000313" key="2">
    <source>
        <dbReference type="Proteomes" id="UP000314985"/>
    </source>
</evidence>
<reference evidence="1 2" key="1">
    <citation type="submission" date="2017-08" db="EMBL/GenBank/DDBJ databases">
        <title>USMARCv1.0.</title>
        <authorList>
            <person name="Hannum G.I."/>
            <person name="Koren S."/>
            <person name="Schroeder S.G."/>
            <person name="Chin S.C."/>
            <person name="Nonneman D.J."/>
            <person name="Becker S.A."/>
            <person name="Rosen B.D."/>
            <person name="Bickhart D.M."/>
            <person name="Putnam N.H."/>
            <person name="Green R.E."/>
            <person name="Tuggle C.K."/>
            <person name="Liu H."/>
            <person name="Rohrer G.A."/>
            <person name="Warr A."/>
            <person name="Hall R."/>
            <person name="Kim K."/>
            <person name="Hume D.A."/>
            <person name="Talbot R."/>
            <person name="Chow W."/>
            <person name="Howe K."/>
            <person name="Schwartz A.S."/>
            <person name="Watson M."/>
            <person name="Archibald A.L."/>
            <person name="Phillippy A.M."/>
            <person name="Smith T.P.L."/>
        </authorList>
    </citation>
    <scope>NUCLEOTIDE SEQUENCE [LARGE SCALE GENOMIC DNA]</scope>
</reference>